<keyword evidence="5" id="KW-0812">Transmembrane</keyword>
<evidence type="ECO:0000256" key="3">
    <source>
        <dbReference type="ARBA" id="ARBA00004141"/>
    </source>
</evidence>
<dbReference type="EMBL" id="MQWB01000001">
    <property type="protein sequence ID" value="OZC04064.1"/>
    <property type="molecule type" value="Genomic_DNA"/>
</dbReference>
<dbReference type="RefSeq" id="WP_094550119.1">
    <property type="nucleotide sequence ID" value="NZ_MQWB01000001.1"/>
</dbReference>
<dbReference type="InterPro" id="IPR014312">
    <property type="entry name" value="Succ_DH_anchor"/>
</dbReference>
<reference evidence="6 7" key="1">
    <citation type="submission" date="2016-11" db="EMBL/GenBank/DDBJ databases">
        <title>Study of marine rhodopsin-containing bacteria.</title>
        <authorList>
            <person name="Yoshizawa S."/>
            <person name="Kumagai Y."/>
            <person name="Kogure K."/>
        </authorList>
    </citation>
    <scope>NUCLEOTIDE SEQUENCE [LARGE SCALE GENOMIC DNA]</scope>
    <source>
        <strain evidence="6 7">SG-29</strain>
    </source>
</reference>
<dbReference type="PANTHER" id="PTHR38689:SF1">
    <property type="entry name" value="SUCCINATE DEHYDROGENASE HYDROPHOBIC MEMBRANE ANCHOR SUBUNIT"/>
    <property type="match status" value="1"/>
</dbReference>
<evidence type="ECO:0000256" key="4">
    <source>
        <dbReference type="SAM" id="MobiDB-lite"/>
    </source>
</evidence>
<keyword evidence="5" id="KW-1133">Transmembrane helix</keyword>
<dbReference type="AlphaFoldDB" id="A0A259U2N5"/>
<dbReference type="GO" id="GO:0006099">
    <property type="term" value="P:tricarboxylic acid cycle"/>
    <property type="evidence" value="ECO:0007669"/>
    <property type="project" value="InterPro"/>
</dbReference>
<evidence type="ECO:0000256" key="1">
    <source>
        <dbReference type="ARBA" id="ARBA00001971"/>
    </source>
</evidence>
<comment type="caution">
    <text evidence="6">The sequence shown here is derived from an EMBL/GenBank/DDBJ whole genome shotgun (WGS) entry which is preliminary data.</text>
</comment>
<organism evidence="6 7">
    <name type="scientific">Rubricoccus marinus</name>
    <dbReference type="NCBI Taxonomy" id="716817"/>
    <lineage>
        <taxon>Bacteria</taxon>
        <taxon>Pseudomonadati</taxon>
        <taxon>Rhodothermota</taxon>
        <taxon>Rhodothermia</taxon>
        <taxon>Rhodothermales</taxon>
        <taxon>Rubricoccaceae</taxon>
        <taxon>Rubricoccus</taxon>
    </lineage>
</organism>
<accession>A0A259U2N5</accession>
<evidence type="ECO:0000313" key="6">
    <source>
        <dbReference type="EMBL" id="OZC04064.1"/>
    </source>
</evidence>
<dbReference type="OrthoDB" id="1492469at2"/>
<keyword evidence="5" id="KW-0472">Membrane</keyword>
<dbReference type="Gene3D" id="1.20.1300.10">
    <property type="entry name" value="Fumarate reductase/succinate dehydrogenase, transmembrane subunit"/>
    <property type="match status" value="1"/>
</dbReference>
<dbReference type="GO" id="GO:0017004">
    <property type="term" value="P:cytochrome complex assembly"/>
    <property type="evidence" value="ECO:0007669"/>
    <property type="project" value="TreeGrafter"/>
</dbReference>
<dbReference type="PANTHER" id="PTHR38689">
    <property type="entry name" value="SUCCINATE DEHYDROGENASE HYDROPHOBIC MEMBRANE ANCHOR SUBUNIT"/>
    <property type="match status" value="1"/>
</dbReference>
<feature type="region of interest" description="Disordered" evidence="4">
    <location>
        <begin position="78"/>
        <end position="114"/>
    </location>
</feature>
<evidence type="ECO:0000256" key="2">
    <source>
        <dbReference type="ARBA" id="ARBA00004050"/>
    </source>
</evidence>
<comment type="function">
    <text evidence="2">Membrane-anchoring subunit of succinate dehydrogenase (SDH).</text>
</comment>
<feature type="transmembrane region" description="Helical" evidence="5">
    <location>
        <begin position="17"/>
        <end position="36"/>
    </location>
</feature>
<keyword evidence="7" id="KW-1185">Reference proteome</keyword>
<name>A0A259U2N5_9BACT</name>
<dbReference type="InterPro" id="IPR034804">
    <property type="entry name" value="SQR/QFR_C/D"/>
</dbReference>
<dbReference type="InParanoid" id="A0A259U2N5"/>
<evidence type="ECO:0000313" key="7">
    <source>
        <dbReference type="Proteomes" id="UP000216446"/>
    </source>
</evidence>
<dbReference type="GO" id="GO:0009055">
    <property type="term" value="F:electron transfer activity"/>
    <property type="evidence" value="ECO:0007669"/>
    <property type="project" value="TreeGrafter"/>
</dbReference>
<proteinExistence type="predicted"/>
<comment type="cofactor">
    <cofactor evidence="1">
        <name>heme</name>
        <dbReference type="ChEBI" id="CHEBI:30413"/>
    </cofactor>
</comment>
<dbReference type="Proteomes" id="UP000216446">
    <property type="component" value="Unassembled WGS sequence"/>
</dbReference>
<comment type="subcellular location">
    <subcellularLocation>
        <location evidence="3">Membrane</location>
        <topology evidence="3">Multi-pass membrane protein</topology>
    </subcellularLocation>
</comment>
<gene>
    <name evidence="6" type="ORF">BSZ36_14365</name>
</gene>
<feature type="transmembrane region" description="Helical" evidence="5">
    <location>
        <begin position="134"/>
        <end position="152"/>
    </location>
</feature>
<protein>
    <submittedName>
        <fullName evidence="6">Succinate dehydrogenase</fullName>
    </submittedName>
</protein>
<feature type="transmembrane region" description="Helical" evidence="5">
    <location>
        <begin position="172"/>
        <end position="194"/>
    </location>
</feature>
<dbReference type="GO" id="GO:0005886">
    <property type="term" value="C:plasma membrane"/>
    <property type="evidence" value="ECO:0007669"/>
    <property type="project" value="TreeGrafter"/>
</dbReference>
<sequence>MASKYGATARSSAFQWFLHRITGTFLVFLLITHFWVQHYDRTTASISHSVVTAEEAEAGIGPLYTDEAAAAVRAFKEREGTATPEAPRTVPAQSERFGEREGDAPGPTHPPGENASVTSYDVLMLRLADPVYAGLWKAFNLLFLAFALHHGFYGLNNVITDYVRNDMLRVGLAALSWTVALVLFLIGAYSVIVAGL</sequence>
<dbReference type="GO" id="GO:0020037">
    <property type="term" value="F:heme binding"/>
    <property type="evidence" value="ECO:0007669"/>
    <property type="project" value="InterPro"/>
</dbReference>
<evidence type="ECO:0000256" key="5">
    <source>
        <dbReference type="SAM" id="Phobius"/>
    </source>
</evidence>
<dbReference type="SUPFAM" id="SSF81343">
    <property type="entry name" value="Fumarate reductase respiratory complex transmembrane subunits"/>
    <property type="match status" value="1"/>
</dbReference>